<dbReference type="SUPFAM" id="SSF69593">
    <property type="entry name" value="Glycerol-3-phosphate (1)-acyltransferase"/>
    <property type="match status" value="1"/>
</dbReference>
<dbReference type="GO" id="GO:0003841">
    <property type="term" value="F:1-acylglycerol-3-phosphate O-acyltransferase activity"/>
    <property type="evidence" value="ECO:0007669"/>
    <property type="project" value="UniProtKB-EC"/>
</dbReference>
<protein>
    <submittedName>
        <fullName evidence="5">1-acyl-sn-glycerol-3-phosphate acyltransferase</fullName>
        <ecNumber evidence="5">2.3.1.51</ecNumber>
    </submittedName>
</protein>
<dbReference type="EMBL" id="LNQE01000856">
    <property type="protein sequence ID" value="KUG24225.1"/>
    <property type="molecule type" value="Genomic_DNA"/>
</dbReference>
<accession>A0A0W8FTU7</accession>
<dbReference type="Pfam" id="PF01553">
    <property type="entry name" value="Acyltransferase"/>
    <property type="match status" value="1"/>
</dbReference>
<evidence type="ECO:0000313" key="5">
    <source>
        <dbReference type="EMBL" id="KUG24225.1"/>
    </source>
</evidence>
<dbReference type="PANTHER" id="PTHR10434:SF66">
    <property type="entry name" value="PHOSPHOLIPID_GLYCEROL ACYLTRANSFERASE DOMAIN-CONTAINING PROTEIN"/>
    <property type="match status" value="1"/>
</dbReference>
<dbReference type="AlphaFoldDB" id="A0A0W8FTU7"/>
<keyword evidence="2 5" id="KW-0808">Transferase</keyword>
<dbReference type="InterPro" id="IPR004552">
    <property type="entry name" value="AGP_acyltrans"/>
</dbReference>
<evidence type="ECO:0000259" key="4">
    <source>
        <dbReference type="SMART" id="SM00563"/>
    </source>
</evidence>
<dbReference type="NCBIfam" id="TIGR00530">
    <property type="entry name" value="AGP_acyltrn"/>
    <property type="match status" value="1"/>
</dbReference>
<name>A0A0W8FTU7_9ZZZZ</name>
<dbReference type="GO" id="GO:0016020">
    <property type="term" value="C:membrane"/>
    <property type="evidence" value="ECO:0007669"/>
    <property type="project" value="InterPro"/>
</dbReference>
<dbReference type="GO" id="GO:0006654">
    <property type="term" value="P:phosphatidic acid biosynthetic process"/>
    <property type="evidence" value="ECO:0007669"/>
    <property type="project" value="TreeGrafter"/>
</dbReference>
<organism evidence="5">
    <name type="scientific">hydrocarbon metagenome</name>
    <dbReference type="NCBI Taxonomy" id="938273"/>
    <lineage>
        <taxon>unclassified sequences</taxon>
        <taxon>metagenomes</taxon>
        <taxon>ecological metagenomes</taxon>
    </lineage>
</organism>
<comment type="caution">
    <text evidence="5">The sequence shown here is derived from an EMBL/GenBank/DDBJ whole genome shotgun (WGS) entry which is preliminary data.</text>
</comment>
<proteinExistence type="inferred from homology"/>
<evidence type="ECO:0000256" key="1">
    <source>
        <dbReference type="ARBA" id="ARBA00008655"/>
    </source>
</evidence>
<dbReference type="SMART" id="SM00563">
    <property type="entry name" value="PlsC"/>
    <property type="match status" value="1"/>
</dbReference>
<reference evidence="5" key="1">
    <citation type="journal article" date="2015" name="Proc. Natl. Acad. Sci. U.S.A.">
        <title>Networks of energetic and metabolic interactions define dynamics in microbial communities.</title>
        <authorList>
            <person name="Embree M."/>
            <person name="Liu J.K."/>
            <person name="Al-Bassam M.M."/>
            <person name="Zengler K."/>
        </authorList>
    </citation>
    <scope>NUCLEOTIDE SEQUENCE</scope>
</reference>
<comment type="similarity">
    <text evidence="1">Belongs to the 1-acyl-sn-glycerol-3-phosphate acyltransferase family.</text>
</comment>
<dbReference type="CDD" id="cd07989">
    <property type="entry name" value="LPLAT_AGPAT-like"/>
    <property type="match status" value="1"/>
</dbReference>
<gene>
    <name evidence="5" type="ORF">ASZ90_005945</name>
</gene>
<evidence type="ECO:0000256" key="3">
    <source>
        <dbReference type="ARBA" id="ARBA00023315"/>
    </source>
</evidence>
<evidence type="ECO:0000256" key="2">
    <source>
        <dbReference type="ARBA" id="ARBA00022679"/>
    </source>
</evidence>
<dbReference type="PANTHER" id="PTHR10434">
    <property type="entry name" value="1-ACYL-SN-GLYCEROL-3-PHOSPHATE ACYLTRANSFERASE"/>
    <property type="match status" value="1"/>
</dbReference>
<dbReference type="EC" id="2.3.1.51" evidence="5"/>
<keyword evidence="3 5" id="KW-0012">Acyltransferase</keyword>
<feature type="domain" description="Phospholipid/glycerol acyltransferase" evidence="4">
    <location>
        <begin position="23"/>
        <end position="137"/>
    </location>
</feature>
<dbReference type="InterPro" id="IPR002123">
    <property type="entry name" value="Plipid/glycerol_acylTrfase"/>
</dbReference>
<sequence length="193" mass="21491">MLAVSFVRTEIKNKDKIQKGTSYIIISNHQSHYDIITLVTTLGIQFRWIIKKEILKIPIFGYGLNASRNIFIDRANTTSAIESINKGFDRLPTGVSVMVFAEGTRSPDGQIHEFKKGGFIAAVQRKIPILPVTVNGSRRVMRKGSFTLKPGKIQVVIGDPIDTSGYTSETIPELIDKTHQVVIANFNPEYTGK</sequence>